<evidence type="ECO:0000256" key="2">
    <source>
        <dbReference type="ARBA" id="ARBA00012423"/>
    </source>
</evidence>
<dbReference type="InterPro" id="IPR003140">
    <property type="entry name" value="PLipase/COase/thioEstase"/>
</dbReference>
<reference evidence="5" key="1">
    <citation type="submission" date="2021-03" db="EMBL/GenBank/DDBJ databases">
        <title>Chromosome level genome of the anhydrobiotic midge Polypedilum vanderplanki.</title>
        <authorList>
            <person name="Yoshida Y."/>
            <person name="Kikawada T."/>
            <person name="Gusev O."/>
        </authorList>
    </citation>
    <scope>NUCLEOTIDE SEQUENCE</scope>
    <source>
        <strain evidence="5">NIAS01</strain>
        <tissue evidence="5">Whole body or cell culture</tissue>
    </source>
</reference>
<dbReference type="GO" id="GO:0005737">
    <property type="term" value="C:cytoplasm"/>
    <property type="evidence" value="ECO:0007669"/>
    <property type="project" value="TreeGrafter"/>
</dbReference>
<dbReference type="InterPro" id="IPR050565">
    <property type="entry name" value="LYPA1-2/EST-like"/>
</dbReference>
<comment type="similarity">
    <text evidence="1">Belongs to the AB hydrolase superfamily. AB hydrolase 2 family.</text>
</comment>
<dbReference type="Proteomes" id="UP001107558">
    <property type="component" value="Chromosome 2"/>
</dbReference>
<organism evidence="5 6">
    <name type="scientific">Polypedilum vanderplanki</name>
    <name type="common">Sleeping chironomid midge</name>
    <dbReference type="NCBI Taxonomy" id="319348"/>
    <lineage>
        <taxon>Eukaryota</taxon>
        <taxon>Metazoa</taxon>
        <taxon>Ecdysozoa</taxon>
        <taxon>Arthropoda</taxon>
        <taxon>Hexapoda</taxon>
        <taxon>Insecta</taxon>
        <taxon>Pterygota</taxon>
        <taxon>Neoptera</taxon>
        <taxon>Endopterygota</taxon>
        <taxon>Diptera</taxon>
        <taxon>Nematocera</taxon>
        <taxon>Chironomoidea</taxon>
        <taxon>Chironomidae</taxon>
        <taxon>Chironominae</taxon>
        <taxon>Polypedilum</taxon>
        <taxon>Polypedilum</taxon>
    </lineage>
</organism>
<gene>
    <name evidence="5" type="ORF">PVAND_004977</name>
</gene>
<dbReference type="PANTHER" id="PTHR10655">
    <property type="entry name" value="LYSOPHOSPHOLIPASE-RELATED"/>
    <property type="match status" value="1"/>
</dbReference>
<dbReference type="EMBL" id="JADBJN010000002">
    <property type="protein sequence ID" value="KAG5675038.1"/>
    <property type="molecule type" value="Genomic_DNA"/>
</dbReference>
<evidence type="ECO:0000313" key="5">
    <source>
        <dbReference type="EMBL" id="KAG5675038.1"/>
    </source>
</evidence>
<dbReference type="GO" id="GO:0008474">
    <property type="term" value="F:palmitoyl-(protein) hydrolase activity"/>
    <property type="evidence" value="ECO:0007669"/>
    <property type="project" value="UniProtKB-EC"/>
</dbReference>
<dbReference type="AlphaFoldDB" id="A0A9J6C0M8"/>
<evidence type="ECO:0000256" key="1">
    <source>
        <dbReference type="ARBA" id="ARBA00006499"/>
    </source>
</evidence>
<dbReference type="GO" id="GO:0052689">
    <property type="term" value="F:carboxylic ester hydrolase activity"/>
    <property type="evidence" value="ECO:0007669"/>
    <property type="project" value="TreeGrafter"/>
</dbReference>
<evidence type="ECO:0000256" key="3">
    <source>
        <dbReference type="ARBA" id="ARBA00022801"/>
    </source>
</evidence>
<evidence type="ECO:0000259" key="4">
    <source>
        <dbReference type="Pfam" id="PF02230"/>
    </source>
</evidence>
<comment type="caution">
    <text evidence="5">The sequence shown here is derived from an EMBL/GenBank/DDBJ whole genome shotgun (WGS) entry which is preliminary data.</text>
</comment>
<proteinExistence type="inferred from homology"/>
<dbReference type="SUPFAM" id="SSF53474">
    <property type="entry name" value="alpha/beta-Hydrolases"/>
    <property type="match status" value="1"/>
</dbReference>
<dbReference type="Pfam" id="PF02230">
    <property type="entry name" value="Abhydrolase_2"/>
    <property type="match status" value="1"/>
</dbReference>
<name>A0A9J6C0M8_POLVA</name>
<dbReference type="EC" id="3.1.2.22" evidence="2"/>
<sequence length="155" mass="17531">MRLIEKVLPPTGKHSATVIFFHGSGDTGNNLVEWGSVWVGALAMHTGYHLNTNLAGVFALSSFLNRESIVYESLDHHDSSVPLPPLKMFHGERDNLVPIEWARRTFNELKKRCITGDFTSLPNTLHELKKSEMLSIEKWLKEILPPLESDLNNKL</sequence>
<protein>
    <recommendedName>
        <fullName evidence="2">palmitoyl-protein hydrolase</fullName>
        <ecNumber evidence="2">3.1.2.22</ecNumber>
    </recommendedName>
</protein>
<dbReference type="OrthoDB" id="2418081at2759"/>
<feature type="domain" description="Phospholipase/carboxylesterase/thioesterase" evidence="4">
    <location>
        <begin position="40"/>
        <end position="142"/>
    </location>
</feature>
<keyword evidence="3" id="KW-0378">Hydrolase</keyword>
<accession>A0A9J6C0M8</accession>
<dbReference type="InterPro" id="IPR029058">
    <property type="entry name" value="AB_hydrolase_fold"/>
</dbReference>
<dbReference type="PANTHER" id="PTHR10655:SF17">
    <property type="entry name" value="LYSOPHOSPHOLIPASE-LIKE PROTEIN 1"/>
    <property type="match status" value="1"/>
</dbReference>
<keyword evidence="6" id="KW-1185">Reference proteome</keyword>
<evidence type="ECO:0000313" key="6">
    <source>
        <dbReference type="Proteomes" id="UP001107558"/>
    </source>
</evidence>
<dbReference type="Gene3D" id="3.40.50.1820">
    <property type="entry name" value="alpha/beta hydrolase"/>
    <property type="match status" value="2"/>
</dbReference>